<name>A0A382BXI3_9ZZZZ</name>
<evidence type="ECO:0000259" key="6">
    <source>
        <dbReference type="Pfam" id="PF03485"/>
    </source>
</evidence>
<dbReference type="GO" id="GO:0005524">
    <property type="term" value="F:ATP binding"/>
    <property type="evidence" value="ECO:0007669"/>
    <property type="project" value="UniProtKB-KW"/>
</dbReference>
<dbReference type="GO" id="GO:0004814">
    <property type="term" value="F:arginine-tRNA ligase activity"/>
    <property type="evidence" value="ECO:0007669"/>
    <property type="project" value="InterPro"/>
</dbReference>
<dbReference type="AlphaFoldDB" id="A0A382BXI3"/>
<organism evidence="7">
    <name type="scientific">marine metagenome</name>
    <dbReference type="NCBI Taxonomy" id="408172"/>
    <lineage>
        <taxon>unclassified sequences</taxon>
        <taxon>metagenomes</taxon>
        <taxon>ecological metagenomes</taxon>
    </lineage>
</organism>
<evidence type="ECO:0000256" key="1">
    <source>
        <dbReference type="ARBA" id="ARBA00022598"/>
    </source>
</evidence>
<evidence type="ECO:0000256" key="2">
    <source>
        <dbReference type="ARBA" id="ARBA00022741"/>
    </source>
</evidence>
<dbReference type="GO" id="GO:0005737">
    <property type="term" value="C:cytoplasm"/>
    <property type="evidence" value="ECO:0007669"/>
    <property type="project" value="InterPro"/>
</dbReference>
<keyword evidence="4" id="KW-0030">Aminoacyl-tRNA synthetase</keyword>
<dbReference type="InterPro" id="IPR035684">
    <property type="entry name" value="ArgRS_core"/>
</dbReference>
<dbReference type="Gene3D" id="3.30.1360.70">
    <property type="entry name" value="Arginyl tRNA synthetase N-terminal domain"/>
    <property type="match status" value="1"/>
</dbReference>
<dbReference type="PRINTS" id="PR01038">
    <property type="entry name" value="TRNASYNTHARG"/>
</dbReference>
<keyword evidence="2" id="KW-0547">Nucleotide-binding</keyword>
<dbReference type="PANTHER" id="PTHR11956:SF5">
    <property type="entry name" value="ARGININE--TRNA LIGASE, CYTOPLASMIC"/>
    <property type="match status" value="1"/>
</dbReference>
<dbReference type="SUPFAM" id="SSF52374">
    <property type="entry name" value="Nucleotidylyl transferase"/>
    <property type="match status" value="1"/>
</dbReference>
<dbReference type="GO" id="GO:0006420">
    <property type="term" value="P:arginyl-tRNA aminoacylation"/>
    <property type="evidence" value="ECO:0007669"/>
    <property type="project" value="InterPro"/>
</dbReference>
<sequence length="316" mass="36071">MAKEFKNNPIQLAQTINDNLVLNPEWISSTNVTPPGFINFFVSLEFYQSFLSTILSQGNNFGKSSFEISNTANVEFVSANPTGPLTVGHGRQAVLGDTIANILEWHEYDVTREYYYNDAGRQMRMLSDSVSARYFQEIDPAVEFPEEGYKGEYIQEIAKNILHSHGKNLKADNPVFRKEAEESIFQDIKQTLLSLGIQHDSFVNEKSFYESGAIEKTLEDLNTLNLIYEKDGATWFKATDCGKTQDRVYIKNTGEPTYRLPDTAYHRNKFERNYNLIIDIFGADHVDTFPDVLAALEALDYDLSYMKVCIHQFVTL</sequence>
<evidence type="ECO:0000259" key="5">
    <source>
        <dbReference type="Pfam" id="PF00750"/>
    </source>
</evidence>
<feature type="non-terminal residue" evidence="7">
    <location>
        <position position="316"/>
    </location>
</feature>
<dbReference type="Pfam" id="PF00750">
    <property type="entry name" value="tRNA-synt_1d"/>
    <property type="match status" value="1"/>
</dbReference>
<protein>
    <recommendedName>
        <fullName evidence="8">Arginyl tRNA synthetase N-terminal domain-containing protein</fullName>
    </recommendedName>
</protein>
<dbReference type="EMBL" id="UINC01031763">
    <property type="protein sequence ID" value="SVB18319.1"/>
    <property type="molecule type" value="Genomic_DNA"/>
</dbReference>
<evidence type="ECO:0000256" key="4">
    <source>
        <dbReference type="ARBA" id="ARBA00023146"/>
    </source>
</evidence>
<gene>
    <name evidence="7" type="ORF">METZ01_LOCUS171173</name>
</gene>
<feature type="domain" description="Arginyl tRNA synthetase N-terminal" evidence="6">
    <location>
        <begin position="1"/>
        <end position="42"/>
    </location>
</feature>
<dbReference type="InterPro" id="IPR001278">
    <property type="entry name" value="Arg-tRNA-ligase"/>
</dbReference>
<dbReference type="PANTHER" id="PTHR11956">
    <property type="entry name" value="ARGINYL-TRNA SYNTHETASE"/>
    <property type="match status" value="1"/>
</dbReference>
<dbReference type="SUPFAM" id="SSF55190">
    <property type="entry name" value="Arginyl-tRNA synthetase (ArgRS), N-terminal 'additional' domain"/>
    <property type="match status" value="1"/>
</dbReference>
<evidence type="ECO:0000256" key="3">
    <source>
        <dbReference type="ARBA" id="ARBA00022840"/>
    </source>
</evidence>
<dbReference type="PROSITE" id="PS00178">
    <property type="entry name" value="AA_TRNA_LIGASE_I"/>
    <property type="match status" value="1"/>
</dbReference>
<accession>A0A382BXI3</accession>
<keyword evidence="1" id="KW-0436">Ligase</keyword>
<dbReference type="Gene3D" id="3.40.50.620">
    <property type="entry name" value="HUPs"/>
    <property type="match status" value="1"/>
</dbReference>
<dbReference type="InterPro" id="IPR014729">
    <property type="entry name" value="Rossmann-like_a/b/a_fold"/>
</dbReference>
<evidence type="ECO:0000313" key="7">
    <source>
        <dbReference type="EMBL" id="SVB18319.1"/>
    </source>
</evidence>
<feature type="domain" description="Arginyl-tRNA synthetase catalytic core" evidence="5">
    <location>
        <begin position="52"/>
        <end position="309"/>
    </location>
</feature>
<dbReference type="CDD" id="cd00671">
    <property type="entry name" value="ArgRS_core"/>
    <property type="match status" value="1"/>
</dbReference>
<dbReference type="InterPro" id="IPR001412">
    <property type="entry name" value="aa-tRNA-synth_I_CS"/>
</dbReference>
<evidence type="ECO:0008006" key="8">
    <source>
        <dbReference type="Google" id="ProtNLM"/>
    </source>
</evidence>
<keyword evidence="3" id="KW-0067">ATP-binding</keyword>
<proteinExistence type="predicted"/>
<dbReference type="Pfam" id="PF03485">
    <property type="entry name" value="Arg_tRNA_synt_N"/>
    <property type="match status" value="1"/>
</dbReference>
<dbReference type="InterPro" id="IPR005148">
    <property type="entry name" value="Arg-tRNA-synth_N"/>
</dbReference>
<dbReference type="InterPro" id="IPR036695">
    <property type="entry name" value="Arg-tRNA-synth_N_sf"/>
</dbReference>
<reference evidence="7" key="1">
    <citation type="submission" date="2018-05" db="EMBL/GenBank/DDBJ databases">
        <authorList>
            <person name="Lanie J.A."/>
            <person name="Ng W.-L."/>
            <person name="Kazmierczak K.M."/>
            <person name="Andrzejewski T.M."/>
            <person name="Davidsen T.M."/>
            <person name="Wayne K.J."/>
            <person name="Tettelin H."/>
            <person name="Glass J.I."/>
            <person name="Rusch D."/>
            <person name="Podicherti R."/>
            <person name="Tsui H.-C.T."/>
            <person name="Winkler M.E."/>
        </authorList>
    </citation>
    <scope>NUCLEOTIDE SEQUENCE</scope>
</reference>